<dbReference type="Proteomes" id="UP000285310">
    <property type="component" value="Unassembled WGS sequence"/>
</dbReference>
<keyword evidence="4 5" id="KW-0378">Hydrolase</keyword>
<reference evidence="7 8" key="1">
    <citation type="submission" date="2013-10" db="EMBL/GenBank/DDBJ databases">
        <title>Salinisphaera japonica YTM-1 Genome Sequencing.</title>
        <authorList>
            <person name="Lai Q."/>
            <person name="Li C."/>
            <person name="Shao Z."/>
        </authorList>
    </citation>
    <scope>NUCLEOTIDE SEQUENCE [LARGE SCALE GENOMIC DNA]</scope>
    <source>
        <strain evidence="7 8">YTM-1</strain>
    </source>
</reference>
<protein>
    <recommendedName>
        <fullName evidence="5">Ribonuclease VapC</fullName>
        <shortName evidence="5">RNase VapC</shortName>
        <ecNumber evidence="5">3.1.-.-</ecNumber>
    </recommendedName>
    <alternativeName>
        <fullName evidence="5">Toxin VapC</fullName>
    </alternativeName>
</protein>
<keyword evidence="5" id="KW-0800">Toxin</keyword>
<dbReference type="Pfam" id="PF01850">
    <property type="entry name" value="PIN"/>
    <property type="match status" value="1"/>
</dbReference>
<comment type="cofactor">
    <cofactor evidence="5">
        <name>Mg(2+)</name>
        <dbReference type="ChEBI" id="CHEBI:18420"/>
    </cofactor>
</comment>
<evidence type="ECO:0000256" key="2">
    <source>
        <dbReference type="ARBA" id="ARBA00022722"/>
    </source>
</evidence>
<keyword evidence="3 5" id="KW-0479">Metal-binding</keyword>
<feature type="binding site" evidence="5">
    <location>
        <position position="5"/>
    </location>
    <ligand>
        <name>Mg(2+)</name>
        <dbReference type="ChEBI" id="CHEBI:18420"/>
    </ligand>
</feature>
<dbReference type="GO" id="GO:0016787">
    <property type="term" value="F:hydrolase activity"/>
    <property type="evidence" value="ECO:0007669"/>
    <property type="project" value="UniProtKB-KW"/>
</dbReference>
<dbReference type="RefSeq" id="WP_123658529.1">
    <property type="nucleotide sequence ID" value="NZ_AYKG01000031.1"/>
</dbReference>
<keyword evidence="8" id="KW-1185">Reference proteome</keyword>
<keyword evidence="5" id="KW-0460">Magnesium</keyword>
<comment type="caution">
    <text evidence="7">The sequence shown here is derived from an EMBL/GenBank/DDBJ whole genome shotgun (WGS) entry which is preliminary data.</text>
</comment>
<dbReference type="InterPro" id="IPR022907">
    <property type="entry name" value="VapC_family"/>
</dbReference>
<dbReference type="EMBL" id="AYKG01000031">
    <property type="protein sequence ID" value="ROO26964.1"/>
    <property type="molecule type" value="Genomic_DNA"/>
</dbReference>
<evidence type="ECO:0000313" key="7">
    <source>
        <dbReference type="EMBL" id="ROO26964.1"/>
    </source>
</evidence>
<gene>
    <name evidence="5" type="primary">vapC</name>
    <name evidence="7" type="ORF">SAJA_10205</name>
</gene>
<evidence type="ECO:0000256" key="1">
    <source>
        <dbReference type="ARBA" id="ARBA00022649"/>
    </source>
</evidence>
<keyword evidence="2 5" id="KW-0540">Nuclease</keyword>
<organism evidence="7 8">
    <name type="scientific">Salinisphaera japonica YTM-1</name>
    <dbReference type="NCBI Taxonomy" id="1209778"/>
    <lineage>
        <taxon>Bacteria</taxon>
        <taxon>Pseudomonadati</taxon>
        <taxon>Pseudomonadota</taxon>
        <taxon>Gammaproteobacteria</taxon>
        <taxon>Salinisphaerales</taxon>
        <taxon>Salinisphaeraceae</taxon>
        <taxon>Salinisphaera</taxon>
    </lineage>
</organism>
<evidence type="ECO:0000256" key="5">
    <source>
        <dbReference type="HAMAP-Rule" id="MF_00265"/>
    </source>
</evidence>
<feature type="binding site" evidence="5">
    <location>
        <position position="91"/>
    </location>
    <ligand>
        <name>Mg(2+)</name>
        <dbReference type="ChEBI" id="CHEBI:18420"/>
    </ligand>
</feature>
<dbReference type="Gene3D" id="3.40.50.1010">
    <property type="entry name" value="5'-nuclease"/>
    <property type="match status" value="1"/>
</dbReference>
<dbReference type="HAMAP" id="MF_00265">
    <property type="entry name" value="VapC_Nob1"/>
    <property type="match status" value="1"/>
</dbReference>
<dbReference type="OrthoDB" id="199285at2"/>
<dbReference type="GO" id="GO:0090729">
    <property type="term" value="F:toxin activity"/>
    <property type="evidence" value="ECO:0007669"/>
    <property type="project" value="UniProtKB-KW"/>
</dbReference>
<sequence>MNVVDSSGWLAYFAGDDNADYFAAPIEQTAGLIVPALSIYEVFKRVLQQRNEGQALEAVALMQQGRIVSLDQNIALLSARISHDHKLALADSTMLATARVYKATLWTQDADFESFPEVRFKQK</sequence>
<dbReference type="EC" id="3.1.-.-" evidence="5"/>
<comment type="function">
    <text evidence="5">Toxic component of a toxin-antitoxin (TA) system. An RNase.</text>
</comment>
<evidence type="ECO:0000256" key="3">
    <source>
        <dbReference type="ARBA" id="ARBA00022723"/>
    </source>
</evidence>
<dbReference type="SUPFAM" id="SSF88723">
    <property type="entry name" value="PIN domain-like"/>
    <property type="match status" value="1"/>
</dbReference>
<dbReference type="InterPro" id="IPR002716">
    <property type="entry name" value="PIN_dom"/>
</dbReference>
<name>A0A423PMW8_9GAMM</name>
<feature type="domain" description="PIN" evidence="6">
    <location>
        <begin position="3"/>
        <end position="115"/>
    </location>
</feature>
<dbReference type="CDD" id="cd18686">
    <property type="entry name" value="PIN_VapC-like"/>
    <property type="match status" value="1"/>
</dbReference>
<proteinExistence type="inferred from homology"/>
<accession>A0A423PMW8</accession>
<keyword evidence="1 5" id="KW-1277">Toxin-antitoxin system</keyword>
<dbReference type="AlphaFoldDB" id="A0A423PMW8"/>
<dbReference type="InterPro" id="IPR029060">
    <property type="entry name" value="PIN-like_dom_sf"/>
</dbReference>
<evidence type="ECO:0000313" key="8">
    <source>
        <dbReference type="Proteomes" id="UP000285310"/>
    </source>
</evidence>
<comment type="similarity">
    <text evidence="5">Belongs to the PINc/VapC protein family.</text>
</comment>
<dbReference type="GO" id="GO:0004540">
    <property type="term" value="F:RNA nuclease activity"/>
    <property type="evidence" value="ECO:0007669"/>
    <property type="project" value="InterPro"/>
</dbReference>
<evidence type="ECO:0000259" key="6">
    <source>
        <dbReference type="Pfam" id="PF01850"/>
    </source>
</evidence>
<dbReference type="GO" id="GO:0000287">
    <property type="term" value="F:magnesium ion binding"/>
    <property type="evidence" value="ECO:0007669"/>
    <property type="project" value="UniProtKB-UniRule"/>
</dbReference>
<dbReference type="InParanoid" id="A0A423PMW8"/>
<evidence type="ECO:0000256" key="4">
    <source>
        <dbReference type="ARBA" id="ARBA00022801"/>
    </source>
</evidence>